<sequence>MMDECDKVSGDSPETSKRDNTEPSGSSAKLPQEPHLSRTSLKRHLRKTYGQRLLERVNRYFRCMLDLAAYASNAVFLMRCRAMRILPRDYRVECRDIKNTNHVVRILDECSYRLMLADLHYNKLRKAQVSSLMDRLLKKLEKNLSPEDLSSVVGLAKAKYENVFDTTSYRQNSMFDELLKEYGIDQKKKGVKKE</sequence>
<gene>
    <name evidence="2" type="ORF">HPB48_014948</name>
</gene>
<proteinExistence type="predicted"/>
<feature type="compositionally biased region" description="Basic and acidic residues" evidence="1">
    <location>
        <begin position="1"/>
        <end position="21"/>
    </location>
</feature>
<accession>A0A9J6FI38</accession>
<evidence type="ECO:0000313" key="3">
    <source>
        <dbReference type="Proteomes" id="UP000821853"/>
    </source>
</evidence>
<dbReference type="Proteomes" id="UP000821853">
    <property type="component" value="Chromosome 1"/>
</dbReference>
<feature type="region of interest" description="Disordered" evidence="1">
    <location>
        <begin position="1"/>
        <end position="42"/>
    </location>
</feature>
<reference evidence="2 3" key="1">
    <citation type="journal article" date="2020" name="Cell">
        <title>Large-Scale Comparative Analyses of Tick Genomes Elucidate Their Genetic Diversity and Vector Capacities.</title>
        <authorList>
            <consortium name="Tick Genome and Microbiome Consortium (TIGMIC)"/>
            <person name="Jia N."/>
            <person name="Wang J."/>
            <person name="Shi W."/>
            <person name="Du L."/>
            <person name="Sun Y."/>
            <person name="Zhan W."/>
            <person name="Jiang J.F."/>
            <person name="Wang Q."/>
            <person name="Zhang B."/>
            <person name="Ji P."/>
            <person name="Bell-Sakyi L."/>
            <person name="Cui X.M."/>
            <person name="Yuan T.T."/>
            <person name="Jiang B.G."/>
            <person name="Yang W.F."/>
            <person name="Lam T.T."/>
            <person name="Chang Q.C."/>
            <person name="Ding S.J."/>
            <person name="Wang X.J."/>
            <person name="Zhu J.G."/>
            <person name="Ruan X.D."/>
            <person name="Zhao L."/>
            <person name="Wei J.T."/>
            <person name="Ye R.Z."/>
            <person name="Que T.C."/>
            <person name="Du C.H."/>
            <person name="Zhou Y.H."/>
            <person name="Cheng J.X."/>
            <person name="Dai P.F."/>
            <person name="Guo W.B."/>
            <person name="Han X.H."/>
            <person name="Huang E.J."/>
            <person name="Li L.F."/>
            <person name="Wei W."/>
            <person name="Gao Y.C."/>
            <person name="Liu J.Z."/>
            <person name="Shao H.Z."/>
            <person name="Wang X."/>
            <person name="Wang C.C."/>
            <person name="Yang T.C."/>
            <person name="Huo Q.B."/>
            <person name="Li W."/>
            <person name="Chen H.Y."/>
            <person name="Chen S.E."/>
            <person name="Zhou L.G."/>
            <person name="Ni X.B."/>
            <person name="Tian J.H."/>
            <person name="Sheng Y."/>
            <person name="Liu T."/>
            <person name="Pan Y.S."/>
            <person name="Xia L.Y."/>
            <person name="Li J."/>
            <person name="Zhao F."/>
            <person name="Cao W.C."/>
        </authorList>
    </citation>
    <scope>NUCLEOTIDE SEQUENCE [LARGE SCALE GENOMIC DNA]</scope>
    <source>
        <strain evidence="2">HaeL-2018</strain>
    </source>
</reference>
<dbReference type="EMBL" id="JABSTR010000001">
    <property type="protein sequence ID" value="KAH9362009.1"/>
    <property type="molecule type" value="Genomic_DNA"/>
</dbReference>
<dbReference type="OrthoDB" id="6490517at2759"/>
<dbReference type="VEuPathDB" id="VectorBase:HLOH_058061"/>
<name>A0A9J6FI38_HAELO</name>
<organism evidence="2 3">
    <name type="scientific">Haemaphysalis longicornis</name>
    <name type="common">Bush tick</name>
    <dbReference type="NCBI Taxonomy" id="44386"/>
    <lineage>
        <taxon>Eukaryota</taxon>
        <taxon>Metazoa</taxon>
        <taxon>Ecdysozoa</taxon>
        <taxon>Arthropoda</taxon>
        <taxon>Chelicerata</taxon>
        <taxon>Arachnida</taxon>
        <taxon>Acari</taxon>
        <taxon>Parasitiformes</taxon>
        <taxon>Ixodida</taxon>
        <taxon>Ixodoidea</taxon>
        <taxon>Ixodidae</taxon>
        <taxon>Haemaphysalinae</taxon>
        <taxon>Haemaphysalis</taxon>
    </lineage>
</organism>
<dbReference type="OMA" id="RYFRAIF"/>
<dbReference type="AlphaFoldDB" id="A0A9J6FI38"/>
<comment type="caution">
    <text evidence="2">The sequence shown here is derived from an EMBL/GenBank/DDBJ whole genome shotgun (WGS) entry which is preliminary data.</text>
</comment>
<evidence type="ECO:0000256" key="1">
    <source>
        <dbReference type="SAM" id="MobiDB-lite"/>
    </source>
</evidence>
<evidence type="ECO:0000313" key="2">
    <source>
        <dbReference type="EMBL" id="KAH9362009.1"/>
    </source>
</evidence>
<keyword evidence="3" id="KW-1185">Reference proteome</keyword>
<protein>
    <submittedName>
        <fullName evidence="2">Uncharacterized protein</fullName>
    </submittedName>
</protein>